<dbReference type="AlphaFoldDB" id="A0A918Q5U6"/>
<dbReference type="PANTHER" id="PTHR43265:SF1">
    <property type="entry name" value="ESTERASE ESTD"/>
    <property type="match status" value="1"/>
</dbReference>
<reference evidence="3" key="2">
    <citation type="submission" date="2020-09" db="EMBL/GenBank/DDBJ databases">
        <authorList>
            <person name="Sun Q."/>
            <person name="Kim S."/>
        </authorList>
    </citation>
    <scope>NUCLEOTIDE SEQUENCE</scope>
    <source>
        <strain evidence="3">KCTC 32296</strain>
    </source>
</reference>
<feature type="domain" description="Serine aminopeptidase S33" evidence="2">
    <location>
        <begin position="91"/>
        <end position="183"/>
    </location>
</feature>
<dbReference type="EMBL" id="BMZB01000002">
    <property type="protein sequence ID" value="GGZ35143.1"/>
    <property type="molecule type" value="Genomic_DNA"/>
</dbReference>
<dbReference type="PANTHER" id="PTHR43265">
    <property type="entry name" value="ESTERASE ESTD"/>
    <property type="match status" value="1"/>
</dbReference>
<accession>A0A918Q5U6</accession>
<feature type="signal peptide" evidence="1">
    <location>
        <begin position="1"/>
        <end position="20"/>
    </location>
</feature>
<keyword evidence="4" id="KW-1185">Reference proteome</keyword>
<reference evidence="3" key="1">
    <citation type="journal article" date="2014" name="Int. J. Syst. Evol. Microbiol.">
        <title>Complete genome sequence of Corynebacterium casei LMG S-19264T (=DSM 44701T), isolated from a smear-ripened cheese.</title>
        <authorList>
            <consortium name="US DOE Joint Genome Institute (JGI-PGF)"/>
            <person name="Walter F."/>
            <person name="Albersmeier A."/>
            <person name="Kalinowski J."/>
            <person name="Ruckert C."/>
        </authorList>
    </citation>
    <scope>NUCLEOTIDE SEQUENCE</scope>
    <source>
        <strain evidence="3">KCTC 32296</strain>
    </source>
</reference>
<dbReference type="InterPro" id="IPR029058">
    <property type="entry name" value="AB_hydrolase_fold"/>
</dbReference>
<evidence type="ECO:0000259" key="2">
    <source>
        <dbReference type="Pfam" id="PF12146"/>
    </source>
</evidence>
<dbReference type="Pfam" id="PF12146">
    <property type="entry name" value="Hydrolase_4"/>
    <property type="match status" value="1"/>
</dbReference>
<comment type="caution">
    <text evidence="3">The sequence shown here is derived from an EMBL/GenBank/DDBJ whole genome shotgun (WGS) entry which is preliminary data.</text>
</comment>
<protein>
    <recommendedName>
        <fullName evidence="2">Serine aminopeptidase S33 domain-containing protein</fullName>
    </recommendedName>
</protein>
<name>A0A918Q5U6_9CAUL</name>
<evidence type="ECO:0000256" key="1">
    <source>
        <dbReference type="SAM" id="SignalP"/>
    </source>
</evidence>
<keyword evidence="1" id="KW-0732">Signal</keyword>
<dbReference type="Gene3D" id="3.40.50.1820">
    <property type="entry name" value="alpha/beta hydrolase"/>
    <property type="match status" value="1"/>
</dbReference>
<dbReference type="SUPFAM" id="SSF53474">
    <property type="entry name" value="alpha/beta-Hydrolases"/>
    <property type="match status" value="1"/>
</dbReference>
<organism evidence="3 4">
    <name type="scientific">Asticcacaulis endophyticus</name>
    <dbReference type="NCBI Taxonomy" id="1395890"/>
    <lineage>
        <taxon>Bacteria</taxon>
        <taxon>Pseudomonadati</taxon>
        <taxon>Pseudomonadota</taxon>
        <taxon>Alphaproteobacteria</taxon>
        <taxon>Caulobacterales</taxon>
        <taxon>Caulobacteraceae</taxon>
        <taxon>Asticcacaulis</taxon>
    </lineage>
</organism>
<feature type="chain" id="PRO_5038010766" description="Serine aminopeptidase S33 domain-containing protein" evidence="1">
    <location>
        <begin position="21"/>
        <end position="359"/>
    </location>
</feature>
<gene>
    <name evidence="3" type="ORF">GCM10011273_22070</name>
</gene>
<proteinExistence type="predicted"/>
<dbReference type="Proteomes" id="UP000662572">
    <property type="component" value="Unassembled WGS sequence"/>
</dbReference>
<evidence type="ECO:0000313" key="4">
    <source>
        <dbReference type="Proteomes" id="UP000662572"/>
    </source>
</evidence>
<dbReference type="GO" id="GO:0052689">
    <property type="term" value="F:carboxylic ester hydrolase activity"/>
    <property type="evidence" value="ECO:0007669"/>
    <property type="project" value="TreeGrafter"/>
</dbReference>
<evidence type="ECO:0000313" key="3">
    <source>
        <dbReference type="EMBL" id="GGZ35143.1"/>
    </source>
</evidence>
<dbReference type="RefSeq" id="WP_189486483.1">
    <property type="nucleotide sequence ID" value="NZ_BMZB01000002.1"/>
</dbReference>
<dbReference type="InterPro" id="IPR022742">
    <property type="entry name" value="Hydrolase_4"/>
</dbReference>
<dbReference type="InterPro" id="IPR053145">
    <property type="entry name" value="AB_hydrolase_Est10"/>
</dbReference>
<sequence length="359" mass="37612">MKFIAAVTAGFMVFALPVYAAKPQEAAITVAPLPYRAEAVVFGGGAADVKLAGTLTLPQGAGPFPVVVLICGSGPNDRDETTNGHKPFLILADSLTRRGIAVLRYDKRGVGGSSGNLWTATIADFAADAEAAFDYLKDRSDINPRQIGLLGHSEGGITAPMVAARRLDVGFVVLFAAPGIPLADIQLLQSEAMSRADGVPQDKIERNLAATRKAHEVVRASPSSQAAAKALTELAPPWVASGAVTQAEADGGIAFVGTDYGYQLLHDNYDPAPTLQNIKAPILVLNGGLDTQVPPKPNLEAMRKALKRNRHATILEVPGINHNFQTAQTGGPAEYGTIEETVSPAVLALIGGWISARVK</sequence>